<evidence type="ECO:0000256" key="5">
    <source>
        <dbReference type="ARBA" id="ARBA00023077"/>
    </source>
</evidence>
<accession>A0A3M8STV8</accession>
<dbReference type="SUPFAM" id="SSF56935">
    <property type="entry name" value="Porins"/>
    <property type="match status" value="1"/>
</dbReference>
<keyword evidence="6 8" id="KW-0472">Membrane</keyword>
<keyword evidence="11" id="KW-0675">Receptor</keyword>
<proteinExistence type="inferred from homology"/>
<evidence type="ECO:0000313" key="12">
    <source>
        <dbReference type="Proteomes" id="UP000267049"/>
    </source>
</evidence>
<dbReference type="PANTHER" id="PTHR47234">
    <property type="match status" value="1"/>
</dbReference>
<dbReference type="GO" id="GO:0009279">
    <property type="term" value="C:cell outer membrane"/>
    <property type="evidence" value="ECO:0007669"/>
    <property type="project" value="UniProtKB-SubCell"/>
</dbReference>
<keyword evidence="4 8" id="KW-0812">Transmembrane</keyword>
<comment type="subcellular location">
    <subcellularLocation>
        <location evidence="1 8">Cell outer membrane</location>
        <topology evidence="1 8">Multi-pass membrane protein</topology>
    </subcellularLocation>
</comment>
<keyword evidence="5" id="KW-0798">TonB box</keyword>
<evidence type="ECO:0000256" key="4">
    <source>
        <dbReference type="ARBA" id="ARBA00022692"/>
    </source>
</evidence>
<sequence length="327" mass="36238">MPVGGYVQSNPQIRVTVGGNPDLQPETSTSTNLGLDYRPSWADGLELSLDWWRIRLENTIRTDSASQVLHGCILNGSPALCDRIRRYGSGDISTLNATNNNFGSSQVEGYDFALGYRLPETSLGRFSLAWHSSYIDRQVHDLDGDGRFGEDIYEIPRIGEALNGNEGGNTVGQYNAGRSGSNNWRLRSTLGTRWELGQFGATWNVRYYSSQEEDCQAFEDYGYGYLCSDTDRTRAVAVDANGNGVWDGVGGGDTIINRAQAQHHIGATTYHDVSVFWNAPWNARITIGANNVFDKDPPIARQAAANSFDPQYDVPGRFVYLRYSQTF</sequence>
<keyword evidence="3 8" id="KW-1134">Transmembrane beta strand</keyword>
<organism evidence="11 12">
    <name type="scientific">Montanilutibacter psychrotolerans</name>
    <dbReference type="NCBI Taxonomy" id="1327343"/>
    <lineage>
        <taxon>Bacteria</taxon>
        <taxon>Pseudomonadati</taxon>
        <taxon>Pseudomonadota</taxon>
        <taxon>Gammaproteobacteria</taxon>
        <taxon>Lysobacterales</taxon>
        <taxon>Lysobacteraceae</taxon>
        <taxon>Montanilutibacter</taxon>
    </lineage>
</organism>
<dbReference type="Proteomes" id="UP000267049">
    <property type="component" value="Unassembled WGS sequence"/>
</dbReference>
<protein>
    <submittedName>
        <fullName evidence="11">TonB-dependent receptor</fullName>
    </submittedName>
</protein>
<dbReference type="AlphaFoldDB" id="A0A3M8STV8"/>
<evidence type="ECO:0000256" key="6">
    <source>
        <dbReference type="ARBA" id="ARBA00023136"/>
    </source>
</evidence>
<dbReference type="InterPro" id="IPR000531">
    <property type="entry name" value="Beta-barrel_TonB"/>
</dbReference>
<evidence type="ECO:0000256" key="9">
    <source>
        <dbReference type="SAM" id="MobiDB-lite"/>
    </source>
</evidence>
<evidence type="ECO:0000256" key="3">
    <source>
        <dbReference type="ARBA" id="ARBA00022452"/>
    </source>
</evidence>
<name>A0A3M8STV8_9GAMM</name>
<evidence type="ECO:0000256" key="7">
    <source>
        <dbReference type="ARBA" id="ARBA00023237"/>
    </source>
</evidence>
<evidence type="ECO:0000259" key="10">
    <source>
        <dbReference type="Pfam" id="PF00593"/>
    </source>
</evidence>
<dbReference type="OrthoDB" id="6276154at2"/>
<keyword evidence="7 8" id="KW-0998">Cell outer membrane</keyword>
<feature type="domain" description="TonB-dependent receptor-like beta-barrel" evidence="10">
    <location>
        <begin position="10"/>
        <end position="292"/>
    </location>
</feature>
<evidence type="ECO:0000313" key="11">
    <source>
        <dbReference type="EMBL" id="RNF84135.1"/>
    </source>
</evidence>
<dbReference type="PANTHER" id="PTHR47234:SF2">
    <property type="entry name" value="TONB-DEPENDENT RECEPTOR"/>
    <property type="match status" value="1"/>
</dbReference>
<evidence type="ECO:0000256" key="8">
    <source>
        <dbReference type="PROSITE-ProRule" id="PRU01360"/>
    </source>
</evidence>
<evidence type="ECO:0000256" key="1">
    <source>
        <dbReference type="ARBA" id="ARBA00004571"/>
    </source>
</evidence>
<dbReference type="EMBL" id="RIBS01000003">
    <property type="protein sequence ID" value="RNF84135.1"/>
    <property type="molecule type" value="Genomic_DNA"/>
</dbReference>
<feature type="region of interest" description="Disordered" evidence="9">
    <location>
        <begin position="1"/>
        <end position="31"/>
    </location>
</feature>
<dbReference type="InterPro" id="IPR036942">
    <property type="entry name" value="Beta-barrel_TonB_sf"/>
</dbReference>
<comment type="similarity">
    <text evidence="8">Belongs to the TonB-dependent receptor family.</text>
</comment>
<dbReference type="InterPro" id="IPR039426">
    <property type="entry name" value="TonB-dep_rcpt-like"/>
</dbReference>
<dbReference type="Gene3D" id="2.40.170.20">
    <property type="entry name" value="TonB-dependent receptor, beta-barrel domain"/>
    <property type="match status" value="1"/>
</dbReference>
<gene>
    <name evidence="11" type="ORF">EER27_06930</name>
</gene>
<evidence type="ECO:0000256" key="2">
    <source>
        <dbReference type="ARBA" id="ARBA00022448"/>
    </source>
</evidence>
<dbReference type="PROSITE" id="PS52016">
    <property type="entry name" value="TONB_DEPENDENT_REC_3"/>
    <property type="match status" value="1"/>
</dbReference>
<dbReference type="Pfam" id="PF00593">
    <property type="entry name" value="TonB_dep_Rec_b-barrel"/>
    <property type="match status" value="1"/>
</dbReference>
<reference evidence="11 12" key="1">
    <citation type="submission" date="2018-11" db="EMBL/GenBank/DDBJ databases">
        <title>Lysobacter cryohumiis sp. nov., isolated from soil in the Tianshan Mountains, Xinjiang, China.</title>
        <authorList>
            <person name="Luo Y."/>
            <person name="Sheng H."/>
        </authorList>
    </citation>
    <scope>NUCLEOTIDE SEQUENCE [LARGE SCALE GENOMIC DNA]</scope>
    <source>
        <strain evidence="11 12">ZS60</strain>
    </source>
</reference>
<keyword evidence="2 8" id="KW-0813">Transport</keyword>
<keyword evidence="12" id="KW-1185">Reference proteome</keyword>
<comment type="caution">
    <text evidence="11">The sequence shown here is derived from an EMBL/GenBank/DDBJ whole genome shotgun (WGS) entry which is preliminary data.</text>
</comment>